<dbReference type="Gene3D" id="2.60.40.640">
    <property type="match status" value="1"/>
</dbReference>
<comment type="similarity">
    <text evidence="1">Belongs to the VPS26 family.</text>
</comment>
<dbReference type="OMA" id="AQYCIVI"/>
<dbReference type="EMBL" id="LDAU01000214">
    <property type="protein sequence ID" value="KRW99336.1"/>
    <property type="molecule type" value="Genomic_DNA"/>
</dbReference>
<name>A0A0V0QAV2_PSEPJ</name>
<reference evidence="2 3" key="1">
    <citation type="journal article" date="2015" name="Sci. Rep.">
        <title>Genome of the facultative scuticociliatosis pathogen Pseudocohnilembus persalinus provides insight into its virulence through horizontal gene transfer.</title>
        <authorList>
            <person name="Xiong J."/>
            <person name="Wang G."/>
            <person name="Cheng J."/>
            <person name="Tian M."/>
            <person name="Pan X."/>
            <person name="Warren A."/>
            <person name="Jiang C."/>
            <person name="Yuan D."/>
            <person name="Miao W."/>
        </authorList>
    </citation>
    <scope>NUCLEOTIDE SEQUENCE [LARGE SCALE GENOMIC DNA]</scope>
    <source>
        <strain evidence="2">36N120E</strain>
    </source>
</reference>
<dbReference type="AlphaFoldDB" id="A0A0V0QAV2"/>
<proteinExistence type="inferred from homology"/>
<gene>
    <name evidence="2" type="ORF">PPERSA_02448</name>
</gene>
<dbReference type="InParanoid" id="A0A0V0QAV2"/>
<protein>
    <submittedName>
        <fullName evidence="2">Uncharacterized protein</fullName>
    </submittedName>
</protein>
<evidence type="ECO:0000256" key="1">
    <source>
        <dbReference type="ARBA" id="ARBA00009100"/>
    </source>
</evidence>
<sequence length="248" mass="28664">MTSQSHHTQQQIEFPPYELEITLDRSSGIYKEQEWISGFVKVIHPDEEQFNPIYSKSLKIQGEGFLTAQNRQTNKQLESITSQNYSEELFKVQTVAAEDQQVTYKDTFAFKFKLQPNKNQKLLETYVGVYISVSYEINCTMKLQSGQKIQGVLPFYVQCPGQGKENIKGELVIPRPQQIEMSPEKLLIQNPNQRIPDFKIIGKLESDIDYFQNDIKGSFIIEECDGTVRTIDLQLIRVEKIENEKVLS</sequence>
<dbReference type="InterPro" id="IPR028934">
    <property type="entry name" value="Vps26-related"/>
</dbReference>
<dbReference type="PANTHER" id="PTHR12233">
    <property type="entry name" value="VACUOLAR PROTEIN SORTING 26 RELATED"/>
    <property type="match status" value="1"/>
</dbReference>
<dbReference type="InterPro" id="IPR014752">
    <property type="entry name" value="Arrestin-like_C"/>
</dbReference>
<keyword evidence="3" id="KW-1185">Reference proteome</keyword>
<evidence type="ECO:0000313" key="3">
    <source>
        <dbReference type="Proteomes" id="UP000054937"/>
    </source>
</evidence>
<dbReference type="GO" id="GO:0006886">
    <property type="term" value="P:intracellular protein transport"/>
    <property type="evidence" value="ECO:0007669"/>
    <property type="project" value="InterPro"/>
</dbReference>
<accession>A0A0V0QAV2</accession>
<dbReference type="Proteomes" id="UP000054937">
    <property type="component" value="Unassembled WGS sequence"/>
</dbReference>
<organism evidence="2 3">
    <name type="scientific">Pseudocohnilembus persalinus</name>
    <name type="common">Ciliate</name>
    <dbReference type="NCBI Taxonomy" id="266149"/>
    <lineage>
        <taxon>Eukaryota</taxon>
        <taxon>Sar</taxon>
        <taxon>Alveolata</taxon>
        <taxon>Ciliophora</taxon>
        <taxon>Intramacronucleata</taxon>
        <taxon>Oligohymenophorea</taxon>
        <taxon>Scuticociliatia</taxon>
        <taxon>Philasterida</taxon>
        <taxon>Pseudocohnilembidae</taxon>
        <taxon>Pseudocohnilembus</taxon>
    </lineage>
</organism>
<dbReference type="OrthoDB" id="10263384at2759"/>
<evidence type="ECO:0000313" key="2">
    <source>
        <dbReference type="EMBL" id="KRW99336.1"/>
    </source>
</evidence>
<comment type="caution">
    <text evidence="2">The sequence shown here is derived from an EMBL/GenBank/DDBJ whole genome shotgun (WGS) entry which is preliminary data.</text>
</comment>